<proteinExistence type="predicted"/>
<keyword evidence="2" id="KW-1185">Reference proteome</keyword>
<reference evidence="1 2" key="1">
    <citation type="journal article" date="2019" name="Int. J. Syst. Evol. Microbiol.">
        <title>The Global Catalogue of Microorganisms (GCM) 10K type strain sequencing project: providing services to taxonomists for standard genome sequencing and annotation.</title>
        <authorList>
            <consortium name="The Broad Institute Genomics Platform"/>
            <consortium name="The Broad Institute Genome Sequencing Center for Infectious Disease"/>
            <person name="Wu L."/>
            <person name="Ma J."/>
        </authorList>
    </citation>
    <scope>NUCLEOTIDE SEQUENCE [LARGE SCALE GENOMIC DNA]</scope>
    <source>
        <strain evidence="1 2">JCM 10671</strain>
    </source>
</reference>
<organism evidence="1 2">
    <name type="scientific">Sporichthya brevicatena</name>
    <dbReference type="NCBI Taxonomy" id="171442"/>
    <lineage>
        <taxon>Bacteria</taxon>
        <taxon>Bacillati</taxon>
        <taxon>Actinomycetota</taxon>
        <taxon>Actinomycetes</taxon>
        <taxon>Sporichthyales</taxon>
        <taxon>Sporichthyaceae</taxon>
        <taxon>Sporichthya</taxon>
    </lineage>
</organism>
<comment type="caution">
    <text evidence="1">The sequence shown here is derived from an EMBL/GenBank/DDBJ whole genome shotgun (WGS) entry which is preliminary data.</text>
</comment>
<evidence type="ECO:0000313" key="1">
    <source>
        <dbReference type="EMBL" id="GAA0615040.1"/>
    </source>
</evidence>
<gene>
    <name evidence="1" type="ORF">GCM10009547_16170</name>
</gene>
<dbReference type="EMBL" id="BAAAHE010000011">
    <property type="protein sequence ID" value="GAA0615040.1"/>
    <property type="molecule type" value="Genomic_DNA"/>
</dbReference>
<sequence length="66" mass="7009">MHQDPVPHVRGLGGEQASADHAAYATDVDLREMTGGVDDLDDLTGDPQAHDALLLTFRQILLAISG</sequence>
<evidence type="ECO:0000313" key="2">
    <source>
        <dbReference type="Proteomes" id="UP001500957"/>
    </source>
</evidence>
<dbReference type="Proteomes" id="UP001500957">
    <property type="component" value="Unassembled WGS sequence"/>
</dbReference>
<name>A0ABN1GN85_9ACTN</name>
<protein>
    <submittedName>
        <fullName evidence="1">Uncharacterized protein</fullName>
    </submittedName>
</protein>
<accession>A0ABN1GN85</accession>